<dbReference type="Proteomes" id="UP000464657">
    <property type="component" value="Chromosome"/>
</dbReference>
<dbReference type="AlphaFoldDB" id="A0A7L4ZPW6"/>
<keyword evidence="2" id="KW-0732">Signal</keyword>
<evidence type="ECO:0000313" key="3">
    <source>
        <dbReference type="EMBL" id="QHI38672.1"/>
    </source>
</evidence>
<dbReference type="KEGG" id="kan:IMCC3317_40660"/>
<dbReference type="RefSeq" id="WP_160131208.1">
    <property type="nucleotide sequence ID" value="NZ_CP019288.1"/>
</dbReference>
<evidence type="ECO:0000256" key="1">
    <source>
        <dbReference type="SAM" id="MobiDB-lite"/>
    </source>
</evidence>
<gene>
    <name evidence="3" type="ORF">IMCC3317_40660</name>
</gene>
<proteinExistence type="predicted"/>
<feature type="signal peptide" evidence="2">
    <location>
        <begin position="1"/>
        <end position="21"/>
    </location>
</feature>
<protein>
    <recommendedName>
        <fullName evidence="5">Secreted protein</fullName>
    </recommendedName>
</protein>
<reference evidence="3 4" key="1">
    <citation type="journal article" date="2013" name="Int. J. Syst. Evol. Microbiol.">
        <title>Kordia antarctica sp. nov., isolated from Antarctic seawater.</title>
        <authorList>
            <person name="Baek K."/>
            <person name="Choi A."/>
            <person name="Kang I."/>
            <person name="Lee K."/>
            <person name="Cho J.C."/>
        </authorList>
    </citation>
    <scope>NUCLEOTIDE SEQUENCE [LARGE SCALE GENOMIC DNA]</scope>
    <source>
        <strain evidence="3 4">IMCC3317</strain>
    </source>
</reference>
<accession>A0A7L4ZPW6</accession>
<feature type="compositionally biased region" description="Acidic residues" evidence="1">
    <location>
        <begin position="27"/>
        <end position="55"/>
    </location>
</feature>
<sequence length="55" mass="6305">MKKVFLTAVFTFLFSVMYTSCTPETLTNEDETEITTVDPIDDGSVDEEDNRDYDD</sequence>
<feature type="chain" id="PRO_5029701689" description="Secreted protein" evidence="2">
    <location>
        <begin position="22"/>
        <end position="55"/>
    </location>
</feature>
<evidence type="ECO:0008006" key="5">
    <source>
        <dbReference type="Google" id="ProtNLM"/>
    </source>
</evidence>
<feature type="region of interest" description="Disordered" evidence="1">
    <location>
        <begin position="26"/>
        <end position="55"/>
    </location>
</feature>
<name>A0A7L4ZPW6_9FLAO</name>
<evidence type="ECO:0000256" key="2">
    <source>
        <dbReference type="SAM" id="SignalP"/>
    </source>
</evidence>
<evidence type="ECO:0000313" key="4">
    <source>
        <dbReference type="Proteomes" id="UP000464657"/>
    </source>
</evidence>
<organism evidence="3 4">
    <name type="scientific">Kordia antarctica</name>
    <dbReference type="NCBI Taxonomy" id="1218801"/>
    <lineage>
        <taxon>Bacteria</taxon>
        <taxon>Pseudomonadati</taxon>
        <taxon>Bacteroidota</taxon>
        <taxon>Flavobacteriia</taxon>
        <taxon>Flavobacteriales</taxon>
        <taxon>Flavobacteriaceae</taxon>
        <taxon>Kordia</taxon>
    </lineage>
</organism>
<keyword evidence="4" id="KW-1185">Reference proteome</keyword>
<dbReference type="OrthoDB" id="9963656at2"/>
<dbReference type="EMBL" id="CP019288">
    <property type="protein sequence ID" value="QHI38672.1"/>
    <property type="molecule type" value="Genomic_DNA"/>
</dbReference>